<feature type="transmembrane region" description="Helical" evidence="5">
    <location>
        <begin position="230"/>
        <end position="251"/>
    </location>
</feature>
<dbReference type="InterPro" id="IPR004853">
    <property type="entry name" value="Sugar_P_trans_dom"/>
</dbReference>
<evidence type="ECO:0000256" key="1">
    <source>
        <dbReference type="ARBA" id="ARBA00004141"/>
    </source>
</evidence>
<proteinExistence type="predicted"/>
<evidence type="ECO:0000259" key="6">
    <source>
        <dbReference type="Pfam" id="PF03151"/>
    </source>
</evidence>
<dbReference type="Pfam" id="PF03151">
    <property type="entry name" value="TPT"/>
    <property type="match status" value="1"/>
</dbReference>
<dbReference type="InterPro" id="IPR050186">
    <property type="entry name" value="TPT_transporter"/>
</dbReference>
<dbReference type="HOGENOM" id="CLU_044894_0_1_1"/>
<dbReference type="EMBL" id="KI925463">
    <property type="protein sequence ID" value="ETW77247.1"/>
    <property type="molecule type" value="Genomic_DNA"/>
</dbReference>
<feature type="transmembrane region" description="Helical" evidence="5">
    <location>
        <begin position="105"/>
        <end position="125"/>
    </location>
</feature>
<feature type="transmembrane region" description="Helical" evidence="5">
    <location>
        <begin position="156"/>
        <end position="176"/>
    </location>
</feature>
<feature type="transmembrane region" description="Helical" evidence="5">
    <location>
        <begin position="43"/>
        <end position="63"/>
    </location>
</feature>
<evidence type="ECO:0000256" key="5">
    <source>
        <dbReference type="SAM" id="Phobius"/>
    </source>
</evidence>
<feature type="transmembrane region" description="Helical" evidence="5">
    <location>
        <begin position="75"/>
        <end position="93"/>
    </location>
</feature>
<dbReference type="GO" id="GO:0016020">
    <property type="term" value="C:membrane"/>
    <property type="evidence" value="ECO:0007669"/>
    <property type="project" value="UniProtKB-SubCell"/>
</dbReference>
<dbReference type="PANTHER" id="PTHR11132">
    <property type="entry name" value="SOLUTE CARRIER FAMILY 35"/>
    <property type="match status" value="1"/>
</dbReference>
<evidence type="ECO:0000313" key="7">
    <source>
        <dbReference type="EMBL" id="ETW77247.1"/>
    </source>
</evidence>
<dbReference type="RefSeq" id="XP_009550475.1">
    <property type="nucleotide sequence ID" value="XM_009552180.1"/>
</dbReference>
<keyword evidence="4 5" id="KW-0472">Membrane</keyword>
<feature type="transmembrane region" description="Helical" evidence="5">
    <location>
        <begin position="12"/>
        <end position="31"/>
    </location>
</feature>
<keyword evidence="3 5" id="KW-1133">Transmembrane helix</keyword>
<dbReference type="GeneID" id="20671853"/>
<dbReference type="STRING" id="747525.W4JUM5"/>
<feature type="transmembrane region" description="Helical" evidence="5">
    <location>
        <begin position="188"/>
        <end position="210"/>
    </location>
</feature>
<evidence type="ECO:0000256" key="4">
    <source>
        <dbReference type="ARBA" id="ARBA00023136"/>
    </source>
</evidence>
<dbReference type="Proteomes" id="UP000030671">
    <property type="component" value="Unassembled WGS sequence"/>
</dbReference>
<gene>
    <name evidence="7" type="ORF">HETIRDRAFT_37357</name>
</gene>
<name>W4JUM5_HETIT</name>
<feature type="domain" description="Sugar phosphate transporter" evidence="6">
    <location>
        <begin position="23"/>
        <end position="300"/>
    </location>
</feature>
<comment type="subcellular location">
    <subcellularLocation>
        <location evidence="1">Membrane</location>
        <topology evidence="1">Multi-pass membrane protein</topology>
    </subcellularLocation>
</comment>
<dbReference type="eggNOG" id="KOG1442">
    <property type="taxonomic scope" value="Eukaryota"/>
</dbReference>
<organism evidence="7 8">
    <name type="scientific">Heterobasidion irregulare (strain TC 32-1)</name>
    <dbReference type="NCBI Taxonomy" id="747525"/>
    <lineage>
        <taxon>Eukaryota</taxon>
        <taxon>Fungi</taxon>
        <taxon>Dikarya</taxon>
        <taxon>Basidiomycota</taxon>
        <taxon>Agaricomycotina</taxon>
        <taxon>Agaricomycetes</taxon>
        <taxon>Russulales</taxon>
        <taxon>Bondarzewiaceae</taxon>
        <taxon>Heterobasidion</taxon>
        <taxon>Heterobasidion annosum species complex</taxon>
    </lineage>
</organism>
<protein>
    <submittedName>
        <fullName evidence="7">GDP-fucose transporter</fullName>
    </submittedName>
</protein>
<reference evidence="7 8" key="1">
    <citation type="journal article" date="2012" name="New Phytol.">
        <title>Insight into trade-off between wood decay and parasitism from the genome of a fungal forest pathogen.</title>
        <authorList>
            <person name="Olson A."/>
            <person name="Aerts A."/>
            <person name="Asiegbu F."/>
            <person name="Belbahri L."/>
            <person name="Bouzid O."/>
            <person name="Broberg A."/>
            <person name="Canback B."/>
            <person name="Coutinho P.M."/>
            <person name="Cullen D."/>
            <person name="Dalman K."/>
            <person name="Deflorio G."/>
            <person name="van Diepen L.T."/>
            <person name="Dunand C."/>
            <person name="Duplessis S."/>
            <person name="Durling M."/>
            <person name="Gonthier P."/>
            <person name="Grimwood J."/>
            <person name="Fossdal C.G."/>
            <person name="Hansson D."/>
            <person name="Henrissat B."/>
            <person name="Hietala A."/>
            <person name="Himmelstrand K."/>
            <person name="Hoffmeister D."/>
            <person name="Hogberg N."/>
            <person name="James T.Y."/>
            <person name="Karlsson M."/>
            <person name="Kohler A."/>
            <person name="Kues U."/>
            <person name="Lee Y.H."/>
            <person name="Lin Y.C."/>
            <person name="Lind M."/>
            <person name="Lindquist E."/>
            <person name="Lombard V."/>
            <person name="Lucas S."/>
            <person name="Lunden K."/>
            <person name="Morin E."/>
            <person name="Murat C."/>
            <person name="Park J."/>
            <person name="Raffaello T."/>
            <person name="Rouze P."/>
            <person name="Salamov A."/>
            <person name="Schmutz J."/>
            <person name="Solheim H."/>
            <person name="Stahlberg J."/>
            <person name="Velez H."/>
            <person name="de Vries R.P."/>
            <person name="Wiebenga A."/>
            <person name="Woodward S."/>
            <person name="Yakovlev I."/>
            <person name="Garbelotto M."/>
            <person name="Martin F."/>
            <person name="Grigoriev I.V."/>
            <person name="Stenlid J."/>
        </authorList>
    </citation>
    <scope>NUCLEOTIDE SEQUENCE [LARGE SCALE GENOMIC DNA]</scope>
    <source>
        <strain evidence="7 8">TC 32-1</strain>
    </source>
</reference>
<evidence type="ECO:0000313" key="8">
    <source>
        <dbReference type="Proteomes" id="UP000030671"/>
    </source>
</evidence>
<dbReference type="FunCoup" id="W4JUM5">
    <property type="interactions" value="95"/>
</dbReference>
<dbReference type="OrthoDB" id="5547497at2759"/>
<evidence type="ECO:0000256" key="3">
    <source>
        <dbReference type="ARBA" id="ARBA00022989"/>
    </source>
</evidence>
<dbReference type="AlphaFoldDB" id="W4JUM5"/>
<keyword evidence="8" id="KW-1185">Reference proteome</keyword>
<accession>W4JUM5</accession>
<evidence type="ECO:0000256" key="2">
    <source>
        <dbReference type="ARBA" id="ARBA00022692"/>
    </source>
</evidence>
<feature type="transmembrane region" description="Helical" evidence="5">
    <location>
        <begin position="132"/>
        <end position="150"/>
    </location>
</feature>
<keyword evidence="2 5" id="KW-0812">Transmembrane</keyword>
<sequence>MTQQNVHPSSRAAVVGTVSFYLVAALAMVIANKWVLNTTTVPLFFLLSQLVIAVLLFLVSHVVGIVKVPLHVNIALIKGLAPMIALNVVGLSSNNYTLKYVDTSFYQVARGLVLPLTVLTSFIFLNTRPSIRILLSCSIVTVGFFVGVFLDGTHVSTLGIVFGVASSLMTALHAVVMKRSLDVVGGSALHLSWYSNLLSAVVLAPCVLFAGEGSSVMDLLYRRQGLATFITGSTITGALGFLMSIASTLSIKITSPITHMISSAIRGVAASLLGMWIFHDVVSSGRVWAIAIILTGSLHYTWIKHTESPPASPTKPSYERVSLEDLEAVEKGVMNGAAGRRGHPS</sequence>
<dbReference type="KEGG" id="hir:HETIRDRAFT_37357"/>
<dbReference type="InParanoid" id="W4JUM5"/>